<dbReference type="AlphaFoldDB" id="A0AAE9MWY9"/>
<dbReference type="GO" id="GO:0004386">
    <property type="term" value="F:helicase activity"/>
    <property type="evidence" value="ECO:0007669"/>
    <property type="project" value="UniProtKB-KW"/>
</dbReference>
<reference evidence="2" key="1">
    <citation type="submission" date="2019-04" db="EMBL/GenBank/DDBJ databases">
        <title>Whole genome sequencing of oral phylogroup 2 treponemes.</title>
        <authorList>
            <person name="Chan Y."/>
            <person name="Zeng H.H."/>
            <person name="Yu X.L."/>
            <person name="Leung W.K."/>
            <person name="Watt R.M."/>
        </authorList>
    </citation>
    <scope>NUCLEOTIDE SEQUENCE</scope>
    <source>
        <strain evidence="2">OMZ 835</strain>
    </source>
</reference>
<dbReference type="Proteomes" id="UP001058682">
    <property type="component" value="Chromosome"/>
</dbReference>
<dbReference type="PANTHER" id="PTHR30595">
    <property type="entry name" value="GLPR-RELATED TRANSCRIPTIONAL REPRESSOR"/>
    <property type="match status" value="1"/>
</dbReference>
<evidence type="ECO:0000259" key="1">
    <source>
        <dbReference type="Pfam" id="PF04326"/>
    </source>
</evidence>
<accession>A0AAE9MWY9</accession>
<dbReference type="InterPro" id="IPR038461">
    <property type="entry name" value="Schlafen_AlbA_2_dom_sf"/>
</dbReference>
<dbReference type="InterPro" id="IPR007421">
    <property type="entry name" value="Schlafen_AlbA_2_dom"/>
</dbReference>
<protein>
    <submittedName>
        <fullName evidence="2">ATP-dependent DNA helicase RecG</fullName>
    </submittedName>
</protein>
<dbReference type="Gene3D" id="3.30.950.30">
    <property type="entry name" value="Schlafen, AAA domain"/>
    <property type="match status" value="1"/>
</dbReference>
<keyword evidence="2" id="KW-0347">Helicase</keyword>
<sequence>MNLEEVNKLIQNGEKLDVEFKESKDALTKDIYDSVCSFNNRNGGHILLGVTDKRKVVGVNPDKVDKIIKEFTTSINNSQKVYPPLYLVPVPVKLGKKTIIYIRIPEGCQVCRHNGKIWDRSYEGDINITDNSELVYKMYARKQNSYFVNRVYPNLGIDFLDTLVIEKARKMAIARDQNHSWKYMNDGELLRSANLILTDPDTNKEGITLAAILLFGKDNSIMSVLSQHKTDAIFRVENKDRYDDRDVVITNLIDSYNRLMSFGQKHLNDLFILDGIVSVKARDRILREIISNTLAHRDYSSGFPAKMIIDEEKIIIENSNSAHGIGILDIQKFEPFPKTPSISKVFREIGLADELGSGMRNTYKYVQLYSEEKPIFEEGNIFRTIIPLKKIATQKVGSENVAQGVARNVAQGVARNVAQGVARDKGEIIAFIKEKIRKDKKITRQAIADAAGVSKKTIERYIKEIDNLKYVGRGSNGHWEIKGESNLW</sequence>
<gene>
    <name evidence="2" type="ORF">E4N74_10035</name>
</gene>
<dbReference type="PANTHER" id="PTHR30595:SF6">
    <property type="entry name" value="SCHLAFEN ALBA-2 DOMAIN-CONTAINING PROTEIN"/>
    <property type="match status" value="1"/>
</dbReference>
<keyword evidence="2" id="KW-0547">Nucleotide-binding</keyword>
<evidence type="ECO:0000313" key="2">
    <source>
        <dbReference type="EMBL" id="UTY34302.1"/>
    </source>
</evidence>
<dbReference type="EMBL" id="CP038804">
    <property type="protein sequence ID" value="UTY34302.1"/>
    <property type="molecule type" value="Genomic_DNA"/>
</dbReference>
<keyword evidence="2" id="KW-0378">Hydrolase</keyword>
<organism evidence="2 3">
    <name type="scientific">Treponema putidum</name>
    <dbReference type="NCBI Taxonomy" id="221027"/>
    <lineage>
        <taxon>Bacteria</taxon>
        <taxon>Pseudomonadati</taxon>
        <taxon>Spirochaetota</taxon>
        <taxon>Spirochaetia</taxon>
        <taxon>Spirochaetales</taxon>
        <taxon>Treponemataceae</taxon>
        <taxon>Treponema</taxon>
    </lineage>
</organism>
<feature type="domain" description="Schlafen AlbA-2" evidence="1">
    <location>
        <begin position="14"/>
        <end position="121"/>
    </location>
</feature>
<keyword evidence="2" id="KW-0067">ATP-binding</keyword>
<dbReference type="InterPro" id="IPR038475">
    <property type="entry name" value="RecG_C_sf"/>
</dbReference>
<proteinExistence type="predicted"/>
<dbReference type="Gene3D" id="3.30.565.60">
    <property type="match status" value="1"/>
</dbReference>
<dbReference type="Pfam" id="PF04326">
    <property type="entry name" value="SLFN_AlbA_2"/>
    <property type="match status" value="1"/>
</dbReference>
<name>A0AAE9MWY9_9SPIR</name>
<evidence type="ECO:0000313" key="3">
    <source>
        <dbReference type="Proteomes" id="UP001058682"/>
    </source>
</evidence>
<dbReference type="RefSeq" id="WP_255817399.1">
    <property type="nucleotide sequence ID" value="NZ_CP038804.1"/>
</dbReference>